<proteinExistence type="predicted"/>
<accession>A0A411PG54</accession>
<organism evidence="2 3">
    <name type="scientific">Shewanella maritima</name>
    <dbReference type="NCBI Taxonomy" id="2520507"/>
    <lineage>
        <taxon>Bacteria</taxon>
        <taxon>Pseudomonadati</taxon>
        <taxon>Pseudomonadota</taxon>
        <taxon>Gammaproteobacteria</taxon>
        <taxon>Alteromonadales</taxon>
        <taxon>Shewanellaceae</taxon>
        <taxon>Shewanella</taxon>
    </lineage>
</organism>
<sequence length="331" mass="38917">MNEREIDDIRDAANFLRRRNPKMAFKLFSVALSHRPNGSLIRKNYQELKEKLNLKTFVIIGNCQATVVANFIQERAESLVARQVISAHLYKNHDDSLYKSLDEVDFIITQNVDDKFEGINTKEILSRYGNKTVRYLNLFYEGYHPDWCYFPVLNGVRLKSPVGDYHNRTVIETFIEGGSERQAIERYFDIEFNRQSYFSVGERSIAELRNREQEVDIKMTDVIEQGVQDGEMLFHTFNHPSSKLLNIQVGRILEHLKIKYNRRFVNREVLNNLVMRANPMLGLNQKYGKTTHLQQEVDIPNFVHQCYSIYASRPKFIEAYKTKYLNSKKVK</sequence>
<evidence type="ECO:0000259" key="1">
    <source>
        <dbReference type="Pfam" id="PF18588"/>
    </source>
</evidence>
<dbReference type="AlphaFoldDB" id="A0A411PG54"/>
<evidence type="ECO:0000313" key="3">
    <source>
        <dbReference type="Proteomes" id="UP000291106"/>
    </source>
</evidence>
<dbReference type="Pfam" id="PF18588">
    <property type="entry name" value="WcbI"/>
    <property type="match status" value="1"/>
</dbReference>
<dbReference type="KEGG" id="smai:EXU30_06970"/>
<dbReference type="Proteomes" id="UP000291106">
    <property type="component" value="Chromosome"/>
</dbReference>
<evidence type="ECO:0000313" key="2">
    <source>
        <dbReference type="EMBL" id="QBF82468.1"/>
    </source>
</evidence>
<keyword evidence="3" id="KW-1185">Reference proteome</keyword>
<dbReference type="EMBL" id="CP036200">
    <property type="protein sequence ID" value="QBF82468.1"/>
    <property type="molecule type" value="Genomic_DNA"/>
</dbReference>
<protein>
    <recommendedName>
        <fullName evidence="1">Polysaccharide biosynthesis enzyme WcbI domain-containing protein</fullName>
    </recommendedName>
</protein>
<dbReference type="RefSeq" id="WP_130598626.1">
    <property type="nucleotide sequence ID" value="NZ_CP036200.1"/>
</dbReference>
<dbReference type="InterPro" id="IPR041307">
    <property type="entry name" value="WcbI"/>
</dbReference>
<name>A0A411PG54_9GAMM</name>
<feature type="domain" description="Polysaccharide biosynthesis enzyme WcbI" evidence="1">
    <location>
        <begin position="57"/>
        <end position="258"/>
    </location>
</feature>
<dbReference type="Gene3D" id="3.40.50.12080">
    <property type="match status" value="2"/>
</dbReference>
<dbReference type="OrthoDB" id="6382998at2"/>
<gene>
    <name evidence="2" type="ORF">EXU30_06970</name>
</gene>
<reference evidence="2 3" key="1">
    <citation type="submission" date="2019-02" db="EMBL/GenBank/DDBJ databases">
        <title>Shewanella sp. D4-2 isolated from Dokdo Island.</title>
        <authorList>
            <person name="Baek K."/>
        </authorList>
    </citation>
    <scope>NUCLEOTIDE SEQUENCE [LARGE SCALE GENOMIC DNA]</scope>
    <source>
        <strain evidence="2 3">D4-2</strain>
    </source>
</reference>